<gene>
    <name evidence="2" type="ORF">CEUTPL_LOCUS304</name>
</gene>
<evidence type="ECO:0000313" key="2">
    <source>
        <dbReference type="EMBL" id="CAG9759556.1"/>
    </source>
</evidence>
<feature type="compositionally biased region" description="Polar residues" evidence="1">
    <location>
        <begin position="146"/>
        <end position="161"/>
    </location>
</feature>
<feature type="region of interest" description="Disordered" evidence="1">
    <location>
        <begin position="137"/>
        <end position="161"/>
    </location>
</feature>
<dbReference type="EMBL" id="OU892277">
    <property type="protein sequence ID" value="CAG9759556.1"/>
    <property type="molecule type" value="Genomic_DNA"/>
</dbReference>
<accession>A0A9N9QD58</accession>
<evidence type="ECO:0000256" key="1">
    <source>
        <dbReference type="SAM" id="MobiDB-lite"/>
    </source>
</evidence>
<dbReference type="Proteomes" id="UP001152799">
    <property type="component" value="Chromosome 1"/>
</dbReference>
<keyword evidence="3" id="KW-1185">Reference proteome</keyword>
<dbReference type="OrthoDB" id="6784650at2759"/>
<proteinExistence type="predicted"/>
<reference evidence="2" key="1">
    <citation type="submission" date="2022-01" db="EMBL/GenBank/DDBJ databases">
        <authorList>
            <person name="King R."/>
        </authorList>
    </citation>
    <scope>NUCLEOTIDE SEQUENCE</scope>
</reference>
<dbReference type="AlphaFoldDB" id="A0A9N9QD58"/>
<name>A0A9N9QD58_9CUCU</name>
<organism evidence="2 3">
    <name type="scientific">Ceutorhynchus assimilis</name>
    <name type="common">cabbage seed weevil</name>
    <dbReference type="NCBI Taxonomy" id="467358"/>
    <lineage>
        <taxon>Eukaryota</taxon>
        <taxon>Metazoa</taxon>
        <taxon>Ecdysozoa</taxon>
        <taxon>Arthropoda</taxon>
        <taxon>Hexapoda</taxon>
        <taxon>Insecta</taxon>
        <taxon>Pterygota</taxon>
        <taxon>Neoptera</taxon>
        <taxon>Endopterygota</taxon>
        <taxon>Coleoptera</taxon>
        <taxon>Polyphaga</taxon>
        <taxon>Cucujiformia</taxon>
        <taxon>Curculionidae</taxon>
        <taxon>Ceutorhynchinae</taxon>
        <taxon>Ceutorhynchus</taxon>
    </lineage>
</organism>
<evidence type="ECO:0000313" key="3">
    <source>
        <dbReference type="Proteomes" id="UP001152799"/>
    </source>
</evidence>
<protein>
    <submittedName>
        <fullName evidence="2">Uncharacterized protein</fullName>
    </submittedName>
</protein>
<sequence length="290" mass="32764">MHDQNLKEKRQHYIENLSSTCITIKKDNRVPVQKETEPKETYVVSPKLEPCLFPNNTVENFQEKTSAKKKKGPTTIHSSIVNVQGKYPHIKLPKKSLDMDIAPIVSFTLGEVDTYFENRNLDMSKYIYRQKRIKKRKQFDSDSHPSKSATSQTVSSVNGKSMTVAADETIKNPELETSDNVLMLDDLPSSNKRKFLFGKDPSLKIKKISVGTPTNSTVVFDRLLPNTLSDHITSYPQDDPRIATKPDFIQVLGLTPATDEAVSQNSLICQICNNVQASKRKNLCTKCKYP</sequence>